<dbReference type="Proteomes" id="UP001223420">
    <property type="component" value="Unassembled WGS sequence"/>
</dbReference>
<accession>A0AAJ1TM97</accession>
<organism evidence="1 2">
    <name type="scientific">Methylobacterium brachiatum</name>
    <dbReference type="NCBI Taxonomy" id="269660"/>
    <lineage>
        <taxon>Bacteria</taxon>
        <taxon>Pseudomonadati</taxon>
        <taxon>Pseudomonadota</taxon>
        <taxon>Alphaproteobacteria</taxon>
        <taxon>Hyphomicrobiales</taxon>
        <taxon>Methylobacteriaceae</taxon>
        <taxon>Methylobacterium</taxon>
    </lineage>
</organism>
<evidence type="ECO:0000313" key="1">
    <source>
        <dbReference type="EMBL" id="MDQ0543311.1"/>
    </source>
</evidence>
<reference evidence="1" key="1">
    <citation type="submission" date="2023-07" db="EMBL/GenBank/DDBJ databases">
        <title>Genomic Encyclopedia of Type Strains, Phase IV (KMG-IV): sequencing the most valuable type-strain genomes for metagenomic binning, comparative biology and taxonomic classification.</title>
        <authorList>
            <person name="Goeker M."/>
        </authorList>
    </citation>
    <scope>NUCLEOTIDE SEQUENCE</scope>
    <source>
        <strain evidence="1">DSM 19569</strain>
    </source>
</reference>
<dbReference type="EMBL" id="JAUSWL010000003">
    <property type="protein sequence ID" value="MDQ0543311.1"/>
    <property type="molecule type" value="Genomic_DNA"/>
</dbReference>
<sequence>MDAVTPASLASVGEISDGIHFGLDEAVYHADPALGSTDLKQLAAEPAAYWFGSALNPGRPEEVEEAAHRIVGRAVHKFVLEGPQAFHARFERHPEGDDLLVTADQLGAWLKDHGEKAPATKAARVELIRALCETDGVEPPRILDHLLREAAEAGRTLLKGADFDRIVQAGGAVLDNPHLAGSFHGGQPEVSVFWTETVDGEPVRRKARFDYLKPRAVVDLKSTRPRDGLPFVASCRRALGEWNYPTQAAAYLQGRTRLAALVAEGRVFGDHDPAWLARVAAAEQYAFVFIFWASVGAPLTWGGVMSPGNPVLDIGAEYVRRALENYVGARRAHGVSAPWITHQPLEEIELDHLPRWFGAA</sequence>
<name>A0AAJ1TM97_9HYPH</name>
<dbReference type="Gene3D" id="3.90.320.10">
    <property type="match status" value="1"/>
</dbReference>
<dbReference type="AlphaFoldDB" id="A0AAJ1TM97"/>
<dbReference type="InterPro" id="IPR011604">
    <property type="entry name" value="PDDEXK-like_dom_sf"/>
</dbReference>
<evidence type="ECO:0000313" key="2">
    <source>
        <dbReference type="Proteomes" id="UP001223420"/>
    </source>
</evidence>
<protein>
    <submittedName>
        <fullName evidence="1">Uncharacterized protein</fullName>
    </submittedName>
</protein>
<comment type="caution">
    <text evidence="1">The sequence shown here is derived from an EMBL/GenBank/DDBJ whole genome shotgun (WGS) entry which is preliminary data.</text>
</comment>
<gene>
    <name evidence="1" type="ORF">QO001_002237</name>
</gene>
<dbReference type="RefSeq" id="WP_230366120.1">
    <property type="nucleotide sequence ID" value="NZ_JAJALK010000004.1"/>
</dbReference>
<proteinExistence type="predicted"/>